<protein>
    <submittedName>
        <fullName evidence="4">Kinase-like domain-containing protein</fullName>
    </submittedName>
</protein>
<keyword evidence="2" id="KW-0067">ATP-binding</keyword>
<dbReference type="Pfam" id="PF00069">
    <property type="entry name" value="Pkinase"/>
    <property type="match status" value="1"/>
</dbReference>
<evidence type="ECO:0000313" key="4">
    <source>
        <dbReference type="EMBL" id="KAH6685685.1"/>
    </source>
</evidence>
<keyword evidence="4" id="KW-0808">Transferase</keyword>
<dbReference type="Proteomes" id="UP000770015">
    <property type="component" value="Unassembled WGS sequence"/>
</dbReference>
<organism evidence="4 5">
    <name type="scientific">Plectosphaerella plurivora</name>
    <dbReference type="NCBI Taxonomy" id="936078"/>
    <lineage>
        <taxon>Eukaryota</taxon>
        <taxon>Fungi</taxon>
        <taxon>Dikarya</taxon>
        <taxon>Ascomycota</taxon>
        <taxon>Pezizomycotina</taxon>
        <taxon>Sordariomycetes</taxon>
        <taxon>Hypocreomycetidae</taxon>
        <taxon>Glomerellales</taxon>
        <taxon>Plectosphaerellaceae</taxon>
        <taxon>Plectosphaerella</taxon>
    </lineage>
</organism>
<keyword evidence="5" id="KW-1185">Reference proteome</keyword>
<comment type="caution">
    <text evidence="4">The sequence shown here is derived from an EMBL/GenBank/DDBJ whole genome shotgun (WGS) entry which is preliminary data.</text>
</comment>
<name>A0A9P8VAN0_9PEZI</name>
<dbReference type="InterPro" id="IPR011009">
    <property type="entry name" value="Kinase-like_dom_sf"/>
</dbReference>
<keyword evidence="4" id="KW-0418">Kinase</keyword>
<dbReference type="SUPFAM" id="SSF56112">
    <property type="entry name" value="Protein kinase-like (PK-like)"/>
    <property type="match status" value="1"/>
</dbReference>
<dbReference type="EMBL" id="JAGSXJ010000014">
    <property type="protein sequence ID" value="KAH6685685.1"/>
    <property type="molecule type" value="Genomic_DNA"/>
</dbReference>
<dbReference type="InterPro" id="IPR000719">
    <property type="entry name" value="Prot_kinase_dom"/>
</dbReference>
<dbReference type="OrthoDB" id="407410at2759"/>
<accession>A0A9P8VAN0</accession>
<proteinExistence type="predicted"/>
<dbReference type="FunFam" id="1.10.510.10:FF:000571">
    <property type="entry name" value="Maternal embryonic leucine zipper kinase"/>
    <property type="match status" value="1"/>
</dbReference>
<keyword evidence="1" id="KW-0547">Nucleotide-binding</keyword>
<feature type="non-terminal residue" evidence="4">
    <location>
        <position position="1"/>
    </location>
</feature>
<dbReference type="GO" id="GO:0005524">
    <property type="term" value="F:ATP binding"/>
    <property type="evidence" value="ECO:0007669"/>
    <property type="project" value="UniProtKB-KW"/>
</dbReference>
<evidence type="ECO:0000259" key="3">
    <source>
        <dbReference type="PROSITE" id="PS50011"/>
    </source>
</evidence>
<feature type="domain" description="Protein kinase" evidence="3">
    <location>
        <begin position="1"/>
        <end position="274"/>
    </location>
</feature>
<reference evidence="4" key="1">
    <citation type="journal article" date="2021" name="Nat. Commun.">
        <title>Genetic determinants of endophytism in the Arabidopsis root mycobiome.</title>
        <authorList>
            <person name="Mesny F."/>
            <person name="Miyauchi S."/>
            <person name="Thiergart T."/>
            <person name="Pickel B."/>
            <person name="Atanasova L."/>
            <person name="Karlsson M."/>
            <person name="Huettel B."/>
            <person name="Barry K.W."/>
            <person name="Haridas S."/>
            <person name="Chen C."/>
            <person name="Bauer D."/>
            <person name="Andreopoulos W."/>
            <person name="Pangilinan J."/>
            <person name="LaButti K."/>
            <person name="Riley R."/>
            <person name="Lipzen A."/>
            <person name="Clum A."/>
            <person name="Drula E."/>
            <person name="Henrissat B."/>
            <person name="Kohler A."/>
            <person name="Grigoriev I.V."/>
            <person name="Martin F.M."/>
            <person name="Hacquard S."/>
        </authorList>
    </citation>
    <scope>NUCLEOTIDE SEQUENCE</scope>
    <source>
        <strain evidence="4">MPI-SDFR-AT-0117</strain>
    </source>
</reference>
<dbReference type="GO" id="GO:0004672">
    <property type="term" value="F:protein kinase activity"/>
    <property type="evidence" value="ECO:0007669"/>
    <property type="project" value="InterPro"/>
</dbReference>
<sequence length="274" mass="31671">MRDLPRGFRDKYVLANKLEKRANWDTFFCLDKVTGEECTVKVFRRACESDPRLDVSIEQEIRIIRLSHHPNIAEFRDVFQTSRETFLITEFAPQENLFDHIAAREKLPESDAREIFKQLFDAVKYLVSSNIIHRSITLENVYIIDKTPRVQLRDFITAENISKEGFAAGFMGAILFMAPEVCEDEGTGRHGKPADIWSLGLLLYTSLCGFHPFPSDAYRWPWDQNQVIQGVRFEYPSPEWDSVGDPAVDLIESMLAVDPEKRRTIEECAAHPWI</sequence>
<dbReference type="AlphaFoldDB" id="A0A9P8VAN0"/>
<evidence type="ECO:0000256" key="2">
    <source>
        <dbReference type="ARBA" id="ARBA00022840"/>
    </source>
</evidence>
<dbReference type="Gene3D" id="1.10.510.10">
    <property type="entry name" value="Transferase(Phosphotransferase) domain 1"/>
    <property type="match status" value="1"/>
</dbReference>
<gene>
    <name evidence="4" type="ORF">F5X68DRAFT_135564</name>
</gene>
<evidence type="ECO:0000313" key="5">
    <source>
        <dbReference type="Proteomes" id="UP000770015"/>
    </source>
</evidence>
<dbReference type="PANTHER" id="PTHR24347">
    <property type="entry name" value="SERINE/THREONINE-PROTEIN KINASE"/>
    <property type="match status" value="1"/>
</dbReference>
<dbReference type="PROSITE" id="PS50011">
    <property type="entry name" value="PROTEIN_KINASE_DOM"/>
    <property type="match status" value="1"/>
</dbReference>
<evidence type="ECO:0000256" key="1">
    <source>
        <dbReference type="ARBA" id="ARBA00022741"/>
    </source>
</evidence>